<comment type="caution">
    <text evidence="2">The sequence shown here is derived from an EMBL/GenBank/DDBJ whole genome shotgun (WGS) entry which is preliminary data.</text>
</comment>
<feature type="transmembrane region" description="Helical" evidence="1">
    <location>
        <begin position="81"/>
        <end position="104"/>
    </location>
</feature>
<dbReference type="RefSeq" id="WP_267647093.1">
    <property type="nucleotide sequence ID" value="NZ_JANHGR010000001.1"/>
</dbReference>
<keyword evidence="1" id="KW-0472">Membrane</keyword>
<sequence length="204" mass="20623">MSAKEGGVDDPIASALVGGTVYERLRVERYQLFRQSIPVKLAAQGAILAGLALVIPLAMTLPSSTRALFPGGDPLTASPKILLLGAYAGAIELVAAAALCYVGYRRLRGGEIGEAEARHLLNVEDVASMVSLVTGGAAVLAVDAFFLLGHGGADAVAELLAAGGSNPFAGTPVPVTVVGVGLAAASLAVALFVGSYYFSRQLSA</sequence>
<name>A0ABD6BRS8_9EURY</name>
<gene>
    <name evidence="2" type="ORF">ACFSAU_09570</name>
</gene>
<dbReference type="AlphaFoldDB" id="A0ABD6BRS8"/>
<dbReference type="Proteomes" id="UP001597139">
    <property type="component" value="Unassembled WGS sequence"/>
</dbReference>
<keyword evidence="1" id="KW-1133">Transmembrane helix</keyword>
<feature type="transmembrane region" description="Helical" evidence="1">
    <location>
        <begin position="41"/>
        <end position="61"/>
    </location>
</feature>
<protein>
    <submittedName>
        <fullName evidence="2">Uncharacterized protein</fullName>
    </submittedName>
</protein>
<feature type="transmembrane region" description="Helical" evidence="1">
    <location>
        <begin position="125"/>
        <end position="148"/>
    </location>
</feature>
<keyword evidence="1" id="KW-0812">Transmembrane</keyword>
<reference evidence="2 3" key="1">
    <citation type="journal article" date="2019" name="Int. J. Syst. Evol. Microbiol.">
        <title>The Global Catalogue of Microorganisms (GCM) 10K type strain sequencing project: providing services to taxonomists for standard genome sequencing and annotation.</title>
        <authorList>
            <consortium name="The Broad Institute Genomics Platform"/>
            <consortium name="The Broad Institute Genome Sequencing Center for Infectious Disease"/>
            <person name="Wu L."/>
            <person name="Ma J."/>
        </authorList>
    </citation>
    <scope>NUCLEOTIDE SEQUENCE [LARGE SCALE GENOMIC DNA]</scope>
    <source>
        <strain evidence="2 3">CGMCC 1.12859</strain>
    </source>
</reference>
<keyword evidence="3" id="KW-1185">Reference proteome</keyword>
<proteinExistence type="predicted"/>
<accession>A0ABD6BRS8</accession>
<evidence type="ECO:0000313" key="3">
    <source>
        <dbReference type="Proteomes" id="UP001597139"/>
    </source>
</evidence>
<evidence type="ECO:0000313" key="2">
    <source>
        <dbReference type="EMBL" id="MFD1567742.1"/>
    </source>
</evidence>
<organism evidence="2 3">
    <name type="scientific">Halolamina litorea</name>
    <dbReference type="NCBI Taxonomy" id="1515593"/>
    <lineage>
        <taxon>Archaea</taxon>
        <taxon>Methanobacteriati</taxon>
        <taxon>Methanobacteriota</taxon>
        <taxon>Stenosarchaea group</taxon>
        <taxon>Halobacteria</taxon>
        <taxon>Halobacteriales</taxon>
        <taxon>Haloferacaceae</taxon>
    </lineage>
</organism>
<dbReference type="EMBL" id="JBHUCZ010000009">
    <property type="protein sequence ID" value="MFD1567742.1"/>
    <property type="molecule type" value="Genomic_DNA"/>
</dbReference>
<evidence type="ECO:0000256" key="1">
    <source>
        <dbReference type="SAM" id="Phobius"/>
    </source>
</evidence>
<feature type="transmembrane region" description="Helical" evidence="1">
    <location>
        <begin position="175"/>
        <end position="198"/>
    </location>
</feature>